<reference evidence="2 3" key="1">
    <citation type="journal article" date="2015" name="Nature">
        <title>rRNA introns, odd ribosomes, and small enigmatic genomes across a large radiation of phyla.</title>
        <authorList>
            <person name="Brown C.T."/>
            <person name="Hug L.A."/>
            <person name="Thomas B.C."/>
            <person name="Sharon I."/>
            <person name="Castelle C.J."/>
            <person name="Singh A."/>
            <person name="Wilkins M.J."/>
            <person name="Williams K.H."/>
            <person name="Banfield J.F."/>
        </authorList>
    </citation>
    <scope>NUCLEOTIDE SEQUENCE [LARGE SCALE GENOMIC DNA]</scope>
</reference>
<dbReference type="CDD" id="cd05403">
    <property type="entry name" value="NT_KNTase_like"/>
    <property type="match status" value="1"/>
</dbReference>
<dbReference type="Proteomes" id="UP000034324">
    <property type="component" value="Unassembled WGS sequence"/>
</dbReference>
<dbReference type="GO" id="GO:0016779">
    <property type="term" value="F:nucleotidyltransferase activity"/>
    <property type="evidence" value="ECO:0007669"/>
    <property type="project" value="InterPro"/>
</dbReference>
<proteinExistence type="predicted"/>
<dbReference type="InterPro" id="IPR043519">
    <property type="entry name" value="NT_sf"/>
</dbReference>
<dbReference type="InterPro" id="IPR052548">
    <property type="entry name" value="Type_VII_TA_antitoxin"/>
</dbReference>
<dbReference type="InterPro" id="IPR002934">
    <property type="entry name" value="Polymerase_NTP_transf_dom"/>
</dbReference>
<dbReference type="PANTHER" id="PTHR33933:SF1">
    <property type="entry name" value="PROTEIN ADENYLYLTRANSFERASE MNTA-RELATED"/>
    <property type="match status" value="1"/>
</dbReference>
<sequence>MGAETESRIDLARQATDLIVTYSRPQVRQVILFGSVARGQARPESDIDLCVVVPKWQDLEEGLLMERLREHLVVNRITVGPGAGEVHLHLFDELYLQQVAHEYMPELDEITLGVVAGIRKGRVLFG</sequence>
<dbReference type="AlphaFoldDB" id="A0A0G0MU76"/>
<name>A0A0G0MU76_9BACT</name>
<protein>
    <recommendedName>
        <fullName evidence="1">Polymerase nucleotidyl transferase domain-containing protein</fullName>
    </recommendedName>
</protein>
<evidence type="ECO:0000313" key="2">
    <source>
        <dbReference type="EMBL" id="KKQ77209.1"/>
    </source>
</evidence>
<evidence type="ECO:0000313" key="3">
    <source>
        <dbReference type="Proteomes" id="UP000034324"/>
    </source>
</evidence>
<dbReference type="PANTHER" id="PTHR33933">
    <property type="entry name" value="NUCLEOTIDYLTRANSFERASE"/>
    <property type="match status" value="1"/>
</dbReference>
<organism evidence="2 3">
    <name type="scientific">Candidatus Daviesbacteria bacterium GW2011_GWF2_38_6</name>
    <dbReference type="NCBI Taxonomy" id="1618432"/>
    <lineage>
        <taxon>Bacteria</taxon>
        <taxon>Candidatus Daviesiibacteriota</taxon>
    </lineage>
</organism>
<comment type="caution">
    <text evidence="2">The sequence shown here is derived from an EMBL/GenBank/DDBJ whole genome shotgun (WGS) entry which is preliminary data.</text>
</comment>
<dbReference type="SUPFAM" id="SSF81301">
    <property type="entry name" value="Nucleotidyltransferase"/>
    <property type="match status" value="1"/>
</dbReference>
<dbReference type="Pfam" id="PF01909">
    <property type="entry name" value="NTP_transf_2"/>
    <property type="match status" value="1"/>
</dbReference>
<dbReference type="Gene3D" id="3.30.460.10">
    <property type="entry name" value="Beta Polymerase, domain 2"/>
    <property type="match status" value="1"/>
</dbReference>
<gene>
    <name evidence="2" type="ORF">US99_C0045G0002</name>
</gene>
<feature type="domain" description="Polymerase nucleotidyl transferase" evidence="1">
    <location>
        <begin position="26"/>
        <end position="63"/>
    </location>
</feature>
<dbReference type="EMBL" id="LBVC01000045">
    <property type="protein sequence ID" value="KKQ77209.1"/>
    <property type="molecule type" value="Genomic_DNA"/>
</dbReference>
<evidence type="ECO:0000259" key="1">
    <source>
        <dbReference type="Pfam" id="PF01909"/>
    </source>
</evidence>
<accession>A0A0G0MU76</accession>